<dbReference type="GO" id="GO:0004392">
    <property type="term" value="F:heme oxygenase (decyclizing) activity"/>
    <property type="evidence" value="ECO:0007669"/>
    <property type="project" value="InterPro"/>
</dbReference>
<protein>
    <submittedName>
        <fullName evidence="6">Biliverdin-producing heme oxygenase</fullName>
    </submittedName>
</protein>
<dbReference type="GO" id="GO:0046872">
    <property type="term" value="F:metal ion binding"/>
    <property type="evidence" value="ECO:0007669"/>
    <property type="project" value="UniProtKB-KW"/>
</dbReference>
<dbReference type="InterPro" id="IPR016053">
    <property type="entry name" value="Haem_Oase-like"/>
</dbReference>
<feature type="binding site" evidence="4">
    <location>
        <position position="138"/>
    </location>
    <ligand>
        <name>heme b</name>
        <dbReference type="ChEBI" id="CHEBI:60344"/>
    </ligand>
</feature>
<keyword evidence="7" id="KW-1185">Reference proteome</keyword>
<dbReference type="GO" id="GO:0042167">
    <property type="term" value="P:heme catabolic process"/>
    <property type="evidence" value="ECO:0007669"/>
    <property type="project" value="TreeGrafter"/>
</dbReference>
<evidence type="ECO:0000256" key="5">
    <source>
        <dbReference type="PIRSR" id="PIRSR000343-2"/>
    </source>
</evidence>
<evidence type="ECO:0000313" key="6">
    <source>
        <dbReference type="EMBL" id="NED95738.1"/>
    </source>
</evidence>
<feature type="binding site" description="axial binding residue" evidence="5">
    <location>
        <position position="31"/>
    </location>
    <ligand>
        <name>heme b</name>
        <dbReference type="ChEBI" id="CHEBI:60344"/>
    </ligand>
    <ligandPart>
        <name>Fe</name>
        <dbReference type="ChEBI" id="CHEBI:18248"/>
    </ligandPart>
</feature>
<dbReference type="Gene3D" id="1.20.910.10">
    <property type="entry name" value="Heme oxygenase-like"/>
    <property type="match status" value="1"/>
</dbReference>
<evidence type="ECO:0000256" key="3">
    <source>
        <dbReference type="ARBA" id="ARBA00023004"/>
    </source>
</evidence>
<dbReference type="PIRSF" id="PIRSF000343">
    <property type="entry name" value="Haem_Oase"/>
    <property type="match status" value="1"/>
</dbReference>
<organism evidence="6 7">
    <name type="scientific">Phytoactinopolyspora alkaliphila</name>
    <dbReference type="NCBI Taxonomy" id="1783498"/>
    <lineage>
        <taxon>Bacteria</taxon>
        <taxon>Bacillati</taxon>
        <taxon>Actinomycetota</taxon>
        <taxon>Actinomycetes</taxon>
        <taxon>Jiangellales</taxon>
        <taxon>Jiangellaceae</taxon>
        <taxon>Phytoactinopolyspora</taxon>
    </lineage>
</organism>
<dbReference type="InterPro" id="IPR016084">
    <property type="entry name" value="Haem_Oase-like_multi-hlx"/>
</dbReference>
<comment type="caution">
    <text evidence="6">The sequence shown here is derived from an EMBL/GenBank/DDBJ whole genome shotgun (WGS) entry which is preliminary data.</text>
</comment>
<evidence type="ECO:0000256" key="2">
    <source>
        <dbReference type="ARBA" id="ARBA00022723"/>
    </source>
</evidence>
<dbReference type="GO" id="GO:0006788">
    <property type="term" value="P:heme oxidation"/>
    <property type="evidence" value="ECO:0007669"/>
    <property type="project" value="InterPro"/>
</dbReference>
<evidence type="ECO:0000313" key="7">
    <source>
        <dbReference type="Proteomes" id="UP000469185"/>
    </source>
</evidence>
<dbReference type="CDD" id="cd19165">
    <property type="entry name" value="HemeO"/>
    <property type="match status" value="1"/>
</dbReference>
<dbReference type="PANTHER" id="PTHR10720">
    <property type="entry name" value="HEME OXYGENASE"/>
    <property type="match status" value="1"/>
</dbReference>
<dbReference type="PANTHER" id="PTHR10720:SF0">
    <property type="entry name" value="HEME OXYGENASE"/>
    <property type="match status" value="1"/>
</dbReference>
<keyword evidence="1 4" id="KW-0349">Heme</keyword>
<keyword evidence="2 5" id="KW-0479">Metal-binding</keyword>
<feature type="binding site" evidence="4">
    <location>
        <position position="24"/>
    </location>
    <ligand>
        <name>heme b</name>
        <dbReference type="ChEBI" id="CHEBI:60344"/>
    </ligand>
</feature>
<name>A0A6N9YLL3_9ACTN</name>
<dbReference type="GO" id="GO:0020037">
    <property type="term" value="F:heme binding"/>
    <property type="evidence" value="ECO:0007669"/>
    <property type="project" value="TreeGrafter"/>
</dbReference>
<dbReference type="EMBL" id="JAAGOB010000005">
    <property type="protein sequence ID" value="NED95738.1"/>
    <property type="molecule type" value="Genomic_DNA"/>
</dbReference>
<proteinExistence type="predicted"/>
<dbReference type="AlphaFoldDB" id="A0A6N9YLL3"/>
<dbReference type="PRINTS" id="PR00088">
    <property type="entry name" value="HAEMOXYGNASE"/>
</dbReference>
<dbReference type="InterPro" id="IPR002051">
    <property type="entry name" value="Haem_Oase"/>
</dbReference>
<dbReference type="GO" id="GO:0006979">
    <property type="term" value="P:response to oxidative stress"/>
    <property type="evidence" value="ECO:0007669"/>
    <property type="project" value="TreeGrafter"/>
</dbReference>
<feature type="binding site" evidence="4">
    <location>
        <position position="185"/>
    </location>
    <ligand>
        <name>heme b</name>
        <dbReference type="ChEBI" id="CHEBI:60344"/>
    </ligand>
</feature>
<sequence length="229" mass="25551">MSTWGGSVTAQTTVDRPFFSQLLRERSWGFHQRAESAGFMQALMDGEIDRAGYALMVAQHLAIYEALETVERELYTSDVAKPFLTDKLHRVPSLRADLAALVGPERVRTLPLLPATLRYTVRIREMSGWAGGFVAHHYTRYLGDLSGGLAIGKVVARVYGLTDAGVSFYRFDQIEKPKPFKDEYRAHLDAAPWEPDEQERVIAEVLNAYQLNTDVFTDLAEAVGLGGGR</sequence>
<dbReference type="Pfam" id="PF01126">
    <property type="entry name" value="Heme_oxygenase"/>
    <property type="match status" value="1"/>
</dbReference>
<dbReference type="SUPFAM" id="SSF48613">
    <property type="entry name" value="Heme oxygenase-like"/>
    <property type="match status" value="1"/>
</dbReference>
<evidence type="ECO:0000256" key="4">
    <source>
        <dbReference type="PIRSR" id="PIRSR000343-1"/>
    </source>
</evidence>
<dbReference type="Proteomes" id="UP000469185">
    <property type="component" value="Unassembled WGS sequence"/>
</dbReference>
<evidence type="ECO:0000256" key="1">
    <source>
        <dbReference type="ARBA" id="ARBA00022617"/>
    </source>
</evidence>
<reference evidence="6 7" key="1">
    <citation type="submission" date="2020-02" db="EMBL/GenBank/DDBJ databases">
        <authorList>
            <person name="Li X.-J."/>
            <person name="Feng X.-M."/>
        </authorList>
    </citation>
    <scope>NUCLEOTIDE SEQUENCE [LARGE SCALE GENOMIC DNA]</scope>
    <source>
        <strain evidence="6 7">CGMCC 4.7225</strain>
    </source>
</reference>
<keyword evidence="3 5" id="KW-0408">Iron</keyword>
<accession>A0A6N9YLL3</accession>
<gene>
    <name evidence="6" type="ORF">G1H11_10480</name>
</gene>